<proteinExistence type="predicted"/>
<evidence type="ECO:0000256" key="2">
    <source>
        <dbReference type="SAM" id="Phobius"/>
    </source>
</evidence>
<keyword evidence="2" id="KW-0812">Transmembrane</keyword>
<dbReference type="EMBL" id="MU006315">
    <property type="protein sequence ID" value="KAF2848817.1"/>
    <property type="molecule type" value="Genomic_DNA"/>
</dbReference>
<dbReference type="OrthoDB" id="5421765at2759"/>
<reference evidence="3" key="1">
    <citation type="submission" date="2020-01" db="EMBL/GenBank/DDBJ databases">
        <authorList>
            <consortium name="DOE Joint Genome Institute"/>
            <person name="Haridas S."/>
            <person name="Albert R."/>
            <person name="Binder M."/>
            <person name="Bloem J."/>
            <person name="Labutti K."/>
            <person name="Salamov A."/>
            <person name="Andreopoulos B."/>
            <person name="Baker S.E."/>
            <person name="Barry K."/>
            <person name="Bills G."/>
            <person name="Bluhm B.H."/>
            <person name="Cannon C."/>
            <person name="Castanera R."/>
            <person name="Culley D.E."/>
            <person name="Daum C."/>
            <person name="Ezra D."/>
            <person name="Gonzalez J.B."/>
            <person name="Henrissat B."/>
            <person name="Kuo A."/>
            <person name="Liang C."/>
            <person name="Lipzen A."/>
            <person name="Lutzoni F."/>
            <person name="Magnuson J."/>
            <person name="Mondo S."/>
            <person name="Nolan M."/>
            <person name="Ohm R."/>
            <person name="Pangilinan J."/>
            <person name="Park H.-J."/>
            <person name="Ramirez L."/>
            <person name="Alfaro M."/>
            <person name="Sun H."/>
            <person name="Tritt A."/>
            <person name="Yoshinaga Y."/>
            <person name="Zwiers L.-H."/>
            <person name="Turgeon B.G."/>
            <person name="Goodwin S.B."/>
            <person name="Spatafora J.W."/>
            <person name="Crous P.W."/>
            <person name="Grigoriev I.V."/>
        </authorList>
    </citation>
    <scope>NUCLEOTIDE SEQUENCE</scope>
    <source>
        <strain evidence="3">IPT5</strain>
    </source>
</reference>
<dbReference type="AlphaFoldDB" id="A0A6A7B2D4"/>
<feature type="transmembrane region" description="Helical" evidence="2">
    <location>
        <begin position="139"/>
        <end position="163"/>
    </location>
</feature>
<gene>
    <name evidence="3" type="ORF">T440DRAFT_428048</name>
</gene>
<keyword evidence="2" id="KW-1133">Transmembrane helix</keyword>
<feature type="region of interest" description="Disordered" evidence="1">
    <location>
        <begin position="1"/>
        <end position="87"/>
    </location>
</feature>
<evidence type="ECO:0000256" key="1">
    <source>
        <dbReference type="SAM" id="MobiDB-lite"/>
    </source>
</evidence>
<feature type="compositionally biased region" description="Low complexity" evidence="1">
    <location>
        <begin position="53"/>
        <end position="68"/>
    </location>
</feature>
<feature type="compositionally biased region" description="Polar residues" evidence="1">
    <location>
        <begin position="69"/>
        <end position="87"/>
    </location>
</feature>
<evidence type="ECO:0000313" key="3">
    <source>
        <dbReference type="EMBL" id="KAF2848817.1"/>
    </source>
</evidence>
<name>A0A6A7B2D4_9PLEO</name>
<sequence>MSTHPGLPGGPVTSEAVSTRQSSFATTSCGENCPVNPTPVSGADRTSSDPSERASSTTESGAAESVSTNGSNEQTRNPFGENTQGGTTTIVSESLKSYPTPSQSTIFVPTVESSSTGAISLQTDGAGSGNSSSGLSSGAVAGIAIATLIAGAAIAFVAAFLLFTRRNRTRESNVANKDYNNYADSTPEFVMMQQHKNVGMGGRNSPYIQVSQTPTRTPAVIPTPLPASAQQSEGVDVAAFLSPVASENKVYNRVMTLFRDCHSHVETYYRDVHASITPSMEPDLAQFGAKDINMAELLQDCSSPTTVLKHAIVAYALGITTPRSEEPGETIFPSELRSIFTQDDHSDSVDPNVTAVSTLHRRLSVYLFNAATSTTVSRRNMLTQSNAREAAEHFSLTFFPWANPSSSDRDRDDALAGLIHMALNLSIWLYGEPFLYEFDWEETGRRGVLVSPSLVRRTGGVHEDDKKVVVEGVVMAV</sequence>
<protein>
    <submittedName>
        <fullName evidence="3">Uncharacterized protein</fullName>
    </submittedName>
</protein>
<keyword evidence="4" id="KW-1185">Reference proteome</keyword>
<accession>A0A6A7B2D4</accession>
<keyword evidence="2" id="KW-0472">Membrane</keyword>
<organism evidence="3 4">
    <name type="scientific">Plenodomus tracheiphilus IPT5</name>
    <dbReference type="NCBI Taxonomy" id="1408161"/>
    <lineage>
        <taxon>Eukaryota</taxon>
        <taxon>Fungi</taxon>
        <taxon>Dikarya</taxon>
        <taxon>Ascomycota</taxon>
        <taxon>Pezizomycotina</taxon>
        <taxon>Dothideomycetes</taxon>
        <taxon>Pleosporomycetidae</taxon>
        <taxon>Pleosporales</taxon>
        <taxon>Pleosporineae</taxon>
        <taxon>Leptosphaeriaceae</taxon>
        <taxon>Plenodomus</taxon>
    </lineage>
</organism>
<dbReference type="Proteomes" id="UP000799423">
    <property type="component" value="Unassembled WGS sequence"/>
</dbReference>
<feature type="compositionally biased region" description="Polar residues" evidence="1">
    <location>
        <begin position="15"/>
        <end position="30"/>
    </location>
</feature>
<evidence type="ECO:0000313" key="4">
    <source>
        <dbReference type="Proteomes" id="UP000799423"/>
    </source>
</evidence>